<evidence type="ECO:0000313" key="1">
    <source>
        <dbReference type="EMBL" id="GAA1017584.1"/>
    </source>
</evidence>
<proteinExistence type="predicted"/>
<evidence type="ECO:0000313" key="2">
    <source>
        <dbReference type="Proteomes" id="UP001501072"/>
    </source>
</evidence>
<dbReference type="EMBL" id="BAAAHU010000137">
    <property type="protein sequence ID" value="GAA1017584.1"/>
    <property type="molecule type" value="Genomic_DNA"/>
</dbReference>
<sequence>MLPRPAVAALGTDSVSLSTVRAIAGPPVPFAALNDRIRSADPRPGTNGG</sequence>
<accession>A0ABP4DQ87</accession>
<comment type="caution">
    <text evidence="1">The sequence shown here is derived from an EMBL/GenBank/DDBJ whole genome shotgun (WGS) entry which is preliminary data.</text>
</comment>
<keyword evidence="2" id="KW-1185">Reference proteome</keyword>
<name>A0ABP4DQ87_9ACTN</name>
<dbReference type="Proteomes" id="UP001501072">
    <property type="component" value="Unassembled WGS sequence"/>
</dbReference>
<reference evidence="2" key="1">
    <citation type="journal article" date="2019" name="Int. J. Syst. Evol. Microbiol.">
        <title>The Global Catalogue of Microorganisms (GCM) 10K type strain sequencing project: providing services to taxonomists for standard genome sequencing and annotation.</title>
        <authorList>
            <consortium name="The Broad Institute Genomics Platform"/>
            <consortium name="The Broad Institute Genome Sequencing Center for Infectious Disease"/>
            <person name="Wu L."/>
            <person name="Ma J."/>
        </authorList>
    </citation>
    <scope>NUCLEOTIDE SEQUENCE [LARGE SCALE GENOMIC DNA]</scope>
    <source>
        <strain evidence="2">JCM 11269</strain>
    </source>
</reference>
<organism evidence="1 2">
    <name type="scientific">Streptomyces thermogriseus</name>
    <dbReference type="NCBI Taxonomy" id="75292"/>
    <lineage>
        <taxon>Bacteria</taxon>
        <taxon>Bacillati</taxon>
        <taxon>Actinomycetota</taxon>
        <taxon>Actinomycetes</taxon>
        <taxon>Kitasatosporales</taxon>
        <taxon>Streptomycetaceae</taxon>
        <taxon>Streptomyces</taxon>
    </lineage>
</organism>
<gene>
    <name evidence="1" type="ORF">GCM10009564_55370</name>
</gene>
<protein>
    <submittedName>
        <fullName evidence="1">Uncharacterized protein</fullName>
    </submittedName>
</protein>